<dbReference type="AlphaFoldDB" id="A0AAP0ESK1"/>
<proteinExistence type="predicted"/>
<evidence type="ECO:0000313" key="3">
    <source>
        <dbReference type="Proteomes" id="UP001419268"/>
    </source>
</evidence>
<comment type="caution">
    <text evidence="2">The sequence shown here is derived from an EMBL/GenBank/DDBJ whole genome shotgun (WGS) entry which is preliminary data.</text>
</comment>
<evidence type="ECO:0000313" key="2">
    <source>
        <dbReference type="EMBL" id="KAK9094194.1"/>
    </source>
</evidence>
<organism evidence="2 3">
    <name type="scientific">Stephania cephalantha</name>
    <dbReference type="NCBI Taxonomy" id="152367"/>
    <lineage>
        <taxon>Eukaryota</taxon>
        <taxon>Viridiplantae</taxon>
        <taxon>Streptophyta</taxon>
        <taxon>Embryophyta</taxon>
        <taxon>Tracheophyta</taxon>
        <taxon>Spermatophyta</taxon>
        <taxon>Magnoliopsida</taxon>
        <taxon>Ranunculales</taxon>
        <taxon>Menispermaceae</taxon>
        <taxon>Menispermoideae</taxon>
        <taxon>Cissampelideae</taxon>
        <taxon>Stephania</taxon>
    </lineage>
</organism>
<keyword evidence="3" id="KW-1185">Reference proteome</keyword>
<accession>A0AAP0ESK1</accession>
<dbReference type="PROSITE" id="PS51257">
    <property type="entry name" value="PROKAR_LIPOPROTEIN"/>
    <property type="match status" value="1"/>
</dbReference>
<evidence type="ECO:0000256" key="1">
    <source>
        <dbReference type="SAM" id="MobiDB-lite"/>
    </source>
</evidence>
<feature type="compositionally biased region" description="Basic residues" evidence="1">
    <location>
        <begin position="66"/>
        <end position="76"/>
    </location>
</feature>
<feature type="region of interest" description="Disordered" evidence="1">
    <location>
        <begin position="1"/>
        <end position="76"/>
    </location>
</feature>
<sequence length="76" mass="8370">MEAEPSRGGDGRVSPPPSIPLGLGCRATPTQTTGRKKKFRQEASWAVPRTSLARPMGRWVNPTQTKLKKKKKGKKN</sequence>
<feature type="compositionally biased region" description="Basic and acidic residues" evidence="1">
    <location>
        <begin position="1"/>
        <end position="10"/>
    </location>
</feature>
<dbReference type="Proteomes" id="UP001419268">
    <property type="component" value="Unassembled WGS sequence"/>
</dbReference>
<protein>
    <submittedName>
        <fullName evidence="2">Uncharacterized protein</fullName>
    </submittedName>
</protein>
<reference evidence="2 3" key="1">
    <citation type="submission" date="2024-01" db="EMBL/GenBank/DDBJ databases">
        <title>Genome assemblies of Stephania.</title>
        <authorList>
            <person name="Yang L."/>
        </authorList>
    </citation>
    <scope>NUCLEOTIDE SEQUENCE [LARGE SCALE GENOMIC DNA]</scope>
    <source>
        <strain evidence="2">JXDWG</strain>
        <tissue evidence="2">Leaf</tissue>
    </source>
</reference>
<gene>
    <name evidence="2" type="ORF">Scep_025663</name>
</gene>
<name>A0AAP0ESK1_9MAGN</name>
<dbReference type="EMBL" id="JBBNAG010000011">
    <property type="protein sequence ID" value="KAK9094194.1"/>
    <property type="molecule type" value="Genomic_DNA"/>
</dbReference>